<evidence type="ECO:0000256" key="1">
    <source>
        <dbReference type="SAM" id="MobiDB-lite"/>
    </source>
</evidence>
<organism evidence="4 5">
    <name type="scientific">Trueperella bialowiezensis</name>
    <dbReference type="NCBI Taxonomy" id="312285"/>
    <lineage>
        <taxon>Bacteria</taxon>
        <taxon>Bacillati</taxon>
        <taxon>Actinomycetota</taxon>
        <taxon>Actinomycetes</taxon>
        <taxon>Actinomycetales</taxon>
        <taxon>Actinomycetaceae</taxon>
        <taxon>Trueperella</taxon>
    </lineage>
</organism>
<dbReference type="InterPro" id="IPR018476">
    <property type="entry name" value="GlyceroP-diester-Pdiesterase_M"/>
</dbReference>
<feature type="transmembrane region" description="Helical" evidence="2">
    <location>
        <begin position="149"/>
        <end position="179"/>
    </location>
</feature>
<feature type="domain" description="Glycerophosphoryl diester phosphodiesterase membrane" evidence="3">
    <location>
        <begin position="189"/>
        <end position="314"/>
    </location>
</feature>
<feature type="transmembrane region" description="Helical" evidence="2">
    <location>
        <begin position="51"/>
        <end position="74"/>
    </location>
</feature>
<gene>
    <name evidence="4" type="ORF">NCTC13354_00590</name>
</gene>
<feature type="transmembrane region" description="Helical" evidence="2">
    <location>
        <begin position="283"/>
        <end position="306"/>
    </location>
</feature>
<name>A0A448PD87_9ACTO</name>
<keyword evidence="5" id="KW-1185">Reference proteome</keyword>
<feature type="compositionally biased region" description="Low complexity" evidence="1">
    <location>
        <begin position="334"/>
        <end position="363"/>
    </location>
</feature>
<dbReference type="AlphaFoldDB" id="A0A448PD87"/>
<dbReference type="EMBL" id="LR134476">
    <property type="protein sequence ID" value="VEI12892.1"/>
    <property type="molecule type" value="Genomic_DNA"/>
</dbReference>
<sequence length="393" mass="41858">MSAWANDPDSVKVNPHTFVSGWRTVIPMRPLSVGETLDAALRLVRFNPAPFIVFPIIVNVLASAIEVLAMALFLNGPVDLVVVTDPTRSAINASLNGTLGLLIILGLIGGISYLIVLIAGVRVTIASVQGKKLTIGETFRMATNQIGRIFLRLIGLVVITFLLTSGLVLGFALIGYLLLSGESGSVMRLLLFLAIVFVTLFVFMYRLMCTVPAMIAEDIGPGAALVRSWKLTKGQLGYFILLYLALGAIVFFFSVAMAIILGLVTGMGLNSGGSMPSTIVSSLVTSLAASVIITPVLTATTNLVYVNMRMKRENFHQRPEFHVPTDIGANAEHSPGSASTAPAAQQAPSSQAPDNPPSSAGSYGQYGGYGQFDAEPWDGRPQWYSGDDDKTAY</sequence>
<dbReference type="RefSeq" id="WP_126416061.1">
    <property type="nucleotide sequence ID" value="NZ_LR134476.1"/>
</dbReference>
<evidence type="ECO:0000313" key="5">
    <source>
        <dbReference type="Proteomes" id="UP000269542"/>
    </source>
</evidence>
<keyword evidence="2" id="KW-0472">Membrane</keyword>
<dbReference type="Pfam" id="PF10110">
    <property type="entry name" value="GPDPase_memb"/>
    <property type="match status" value="1"/>
</dbReference>
<accession>A0A448PD87</accession>
<feature type="region of interest" description="Disordered" evidence="1">
    <location>
        <begin position="325"/>
        <end position="393"/>
    </location>
</feature>
<evidence type="ECO:0000259" key="3">
    <source>
        <dbReference type="Pfam" id="PF10110"/>
    </source>
</evidence>
<protein>
    <submittedName>
        <fullName evidence="4">Membrane domain of glycerophosphoryl diester phosphodiesterase</fullName>
    </submittedName>
</protein>
<reference evidence="4 5" key="1">
    <citation type="submission" date="2018-12" db="EMBL/GenBank/DDBJ databases">
        <authorList>
            <consortium name="Pathogen Informatics"/>
        </authorList>
    </citation>
    <scope>NUCLEOTIDE SEQUENCE [LARGE SCALE GENOMIC DNA]</scope>
    <source>
        <strain evidence="4 5">NCTC13354</strain>
    </source>
</reference>
<keyword evidence="2" id="KW-0812">Transmembrane</keyword>
<dbReference type="Proteomes" id="UP000269542">
    <property type="component" value="Chromosome"/>
</dbReference>
<feature type="transmembrane region" description="Helical" evidence="2">
    <location>
        <begin position="185"/>
        <end position="205"/>
    </location>
</feature>
<keyword evidence="2" id="KW-1133">Transmembrane helix</keyword>
<dbReference type="OrthoDB" id="121140at2"/>
<evidence type="ECO:0000313" key="4">
    <source>
        <dbReference type="EMBL" id="VEI12892.1"/>
    </source>
</evidence>
<dbReference type="KEGG" id="tbw:NCTC13354_00590"/>
<proteinExistence type="predicted"/>
<evidence type="ECO:0000256" key="2">
    <source>
        <dbReference type="SAM" id="Phobius"/>
    </source>
</evidence>
<feature type="transmembrane region" description="Helical" evidence="2">
    <location>
        <begin position="99"/>
        <end position="128"/>
    </location>
</feature>
<feature type="transmembrane region" description="Helical" evidence="2">
    <location>
        <begin position="236"/>
        <end position="263"/>
    </location>
</feature>